<name>W6M957_9GAMM</name>
<evidence type="ECO:0000313" key="1">
    <source>
        <dbReference type="EMBL" id="CDI04546.1"/>
    </source>
</evidence>
<dbReference type="RefSeq" id="WP_048676846.1">
    <property type="nucleotide sequence ID" value="NZ_CBTJ020000112.1"/>
</dbReference>
<organism evidence="1 2">
    <name type="scientific">Candidatus Competibacter denitrificans Run_A_D11</name>
    <dbReference type="NCBI Taxonomy" id="1400863"/>
    <lineage>
        <taxon>Bacteria</taxon>
        <taxon>Pseudomonadati</taxon>
        <taxon>Pseudomonadota</taxon>
        <taxon>Gammaproteobacteria</taxon>
        <taxon>Candidatus Competibacteraceae</taxon>
        <taxon>Candidatus Competibacter</taxon>
    </lineage>
</organism>
<evidence type="ECO:0000313" key="2">
    <source>
        <dbReference type="Proteomes" id="UP000035760"/>
    </source>
</evidence>
<dbReference type="Proteomes" id="UP000035760">
    <property type="component" value="Unassembled WGS sequence"/>
</dbReference>
<dbReference type="AlphaFoldDB" id="W6M957"/>
<dbReference type="OrthoDB" id="9848287at2"/>
<reference evidence="1" key="1">
    <citation type="submission" date="2013-07" db="EMBL/GenBank/DDBJ databases">
        <authorList>
            <person name="McIlroy S."/>
        </authorList>
    </citation>
    <scope>NUCLEOTIDE SEQUENCE [LARGE SCALE GENOMIC DNA]</scope>
    <source>
        <strain evidence="1">Run_A_D11</strain>
    </source>
</reference>
<proteinExistence type="predicted"/>
<comment type="caution">
    <text evidence="1">The sequence shown here is derived from an EMBL/GenBank/DDBJ whole genome shotgun (WGS) entry which is preliminary data.</text>
</comment>
<accession>W6M957</accession>
<keyword evidence="2" id="KW-1185">Reference proteome</keyword>
<sequence>MSIYPDPPRPTLADLDPESLTTDGLIALVHSHREGEAYPTPEQLLANLPTVLRACSDYLLSGNATALDAAYRIASIIDAIEGVQMSTVPAQRRH</sequence>
<dbReference type="EMBL" id="CBTJ020000112">
    <property type="protein sequence ID" value="CDI04546.1"/>
    <property type="molecule type" value="Genomic_DNA"/>
</dbReference>
<gene>
    <name evidence="1" type="ORF">BN873_990017</name>
</gene>
<reference evidence="1" key="2">
    <citation type="submission" date="2014-03" db="EMBL/GenBank/DDBJ databases">
        <title>Candidatus Competibacter-lineage genomes retrieved from metagenomes reveal functional metabolic diversity.</title>
        <authorList>
            <person name="McIlroy S.J."/>
            <person name="Albertsen M."/>
            <person name="Andresen E.K."/>
            <person name="Saunders A.M."/>
            <person name="Kristiansen R."/>
            <person name="Stokholm-Bjerregaard M."/>
            <person name="Nielsen K.L."/>
            <person name="Nielsen P.H."/>
        </authorList>
    </citation>
    <scope>NUCLEOTIDE SEQUENCE</scope>
    <source>
        <strain evidence="1">Run_A_D11</strain>
    </source>
</reference>
<protein>
    <submittedName>
        <fullName evidence="1">Uncharacterized protein</fullName>
    </submittedName>
</protein>